<reference evidence="4 5" key="1">
    <citation type="submission" date="2018-01" db="EMBL/GenBank/DDBJ databases">
        <title>Superficieibacter electus gen. nov., sp. nov., an extended-spectrum beta-lactamase possessing member of the Enterobacteriaceae family, isolated from intensive care unit surfaces.</title>
        <authorList>
            <person name="Potter R.F."/>
            <person name="D'Souza A.W."/>
        </authorList>
    </citation>
    <scope>NUCLEOTIDE SEQUENCE [LARGE SCALE GENOMIC DNA]</scope>
    <source>
        <strain evidence="3 5">BP-1</strain>
        <strain evidence="2 4">BP-2</strain>
    </source>
</reference>
<dbReference type="EMBL" id="PQGE01000011">
    <property type="protein sequence ID" value="POP44154.1"/>
    <property type="molecule type" value="Genomic_DNA"/>
</dbReference>
<dbReference type="OrthoDB" id="6630695at2"/>
<dbReference type="AlphaFoldDB" id="A0A2P5GKY9"/>
<protein>
    <submittedName>
        <fullName evidence="3">Uncharacterized protein</fullName>
    </submittedName>
</protein>
<feature type="transmembrane region" description="Helical" evidence="1">
    <location>
        <begin position="20"/>
        <end position="42"/>
    </location>
</feature>
<keyword evidence="1" id="KW-0472">Membrane</keyword>
<keyword evidence="1" id="KW-1133">Transmembrane helix</keyword>
<dbReference type="RefSeq" id="WP_103676751.1">
    <property type="nucleotide sequence ID" value="NZ_PQGD01000017.1"/>
</dbReference>
<name>A0A2P5GKY9_9ENTR</name>
<evidence type="ECO:0000256" key="1">
    <source>
        <dbReference type="SAM" id="Phobius"/>
    </source>
</evidence>
<keyword evidence="1" id="KW-0812">Transmembrane</keyword>
<sequence length="305" mass="35948">MITFYHNVNIFLCKIKHVFLLNVLFGFSALVVFLILSFIPYASASEEVLLTRYGYGSLIWDGEKHDAPAIWQYFSDLDYSTNKIFNNYELSDAQNEFNKSKYKLDVRLKVRQKDGNLLAMVTFYNGSVHSFYIYRNRLPADLYFYPLCGNAFSINADSIHLDYLGRRCQFDDGEEKKSWHKIRAGETYDFTVKLNDAYAFPPGIRRYNIRTLEYSIVKDEWFIEQSIFSSLFSILKWQYTCEGRKSVDFIDRVRWSCEFGYPDIEDFFSKLGYYGLSDDDYFEIRTNQVNVLIDGSALHSFYKND</sequence>
<evidence type="ECO:0000313" key="2">
    <source>
        <dbReference type="EMBL" id="POP44154.1"/>
    </source>
</evidence>
<dbReference type="EMBL" id="PQGD01000017">
    <property type="protein sequence ID" value="POP45483.1"/>
    <property type="molecule type" value="Genomic_DNA"/>
</dbReference>
<gene>
    <name evidence="3" type="ORF">CHU32_19995</name>
    <name evidence="2" type="ORF">CHU33_14305</name>
</gene>
<accession>A0A2P5GKY9</accession>
<keyword evidence="4" id="KW-1185">Reference proteome</keyword>
<evidence type="ECO:0000313" key="5">
    <source>
        <dbReference type="Proteomes" id="UP000247005"/>
    </source>
</evidence>
<dbReference type="Gene3D" id="2.60.40.2970">
    <property type="match status" value="1"/>
</dbReference>
<comment type="caution">
    <text evidence="3">The sequence shown here is derived from an EMBL/GenBank/DDBJ whole genome shotgun (WGS) entry which is preliminary data.</text>
</comment>
<evidence type="ECO:0000313" key="3">
    <source>
        <dbReference type="EMBL" id="POP45483.1"/>
    </source>
</evidence>
<organism evidence="3 5">
    <name type="scientific">Superficieibacter electus</name>
    <dbReference type="NCBI Taxonomy" id="2022662"/>
    <lineage>
        <taxon>Bacteria</taxon>
        <taxon>Pseudomonadati</taxon>
        <taxon>Pseudomonadota</taxon>
        <taxon>Gammaproteobacteria</taxon>
        <taxon>Enterobacterales</taxon>
        <taxon>Enterobacteriaceae</taxon>
        <taxon>Superficieibacter</taxon>
    </lineage>
</organism>
<proteinExistence type="predicted"/>
<dbReference type="Proteomes" id="UP000247005">
    <property type="component" value="Unassembled WGS sequence"/>
</dbReference>
<dbReference type="Proteomes" id="UP000237073">
    <property type="component" value="Unassembled WGS sequence"/>
</dbReference>
<evidence type="ECO:0000313" key="4">
    <source>
        <dbReference type="Proteomes" id="UP000237073"/>
    </source>
</evidence>